<dbReference type="Proteomes" id="UP001597480">
    <property type="component" value="Unassembled WGS sequence"/>
</dbReference>
<keyword evidence="3" id="KW-1185">Reference proteome</keyword>
<evidence type="ECO:0008006" key="4">
    <source>
        <dbReference type="Google" id="ProtNLM"/>
    </source>
</evidence>
<organism evidence="2 3">
    <name type="scientific">Flavobacterium suzhouense</name>
    <dbReference type="NCBI Taxonomy" id="1529638"/>
    <lineage>
        <taxon>Bacteria</taxon>
        <taxon>Pseudomonadati</taxon>
        <taxon>Bacteroidota</taxon>
        <taxon>Flavobacteriia</taxon>
        <taxon>Flavobacteriales</taxon>
        <taxon>Flavobacteriaceae</taxon>
        <taxon>Flavobacterium</taxon>
    </lineage>
</organism>
<keyword evidence="1" id="KW-0732">Signal</keyword>
<dbReference type="EMBL" id="JBHUMD010000029">
    <property type="protein sequence ID" value="MFD2603526.1"/>
    <property type="molecule type" value="Genomic_DNA"/>
</dbReference>
<accession>A0ABW5NWN8</accession>
<gene>
    <name evidence="2" type="ORF">ACFSR3_15785</name>
</gene>
<name>A0ABW5NWN8_9FLAO</name>
<dbReference type="RefSeq" id="WP_379822352.1">
    <property type="nucleotide sequence ID" value="NZ_JBHUMD010000029.1"/>
</dbReference>
<proteinExistence type="predicted"/>
<evidence type="ECO:0000313" key="2">
    <source>
        <dbReference type="EMBL" id="MFD2603526.1"/>
    </source>
</evidence>
<sequence length="175" mass="19505">MKNIVLIIFLSLGAGLNAQVNKNVSEETKTTTTTINNGSTPRTVTKTEKVTTQQNIELKDAESKKLNKDMKPTPTQVTSTTTVSANGVPTQVSSSSYYTMDNTRYQFLTDNAGYRISSPNNTNYAIIRRTSNNSYIYKTQDRTSIGYFDANGNFVVESYDDKTDTMTKQVYTKTP</sequence>
<evidence type="ECO:0000313" key="3">
    <source>
        <dbReference type="Proteomes" id="UP001597480"/>
    </source>
</evidence>
<feature type="chain" id="PRO_5045458759" description="YD repeat-containing protein" evidence="1">
    <location>
        <begin position="19"/>
        <end position="175"/>
    </location>
</feature>
<protein>
    <recommendedName>
        <fullName evidence="4">YD repeat-containing protein</fullName>
    </recommendedName>
</protein>
<comment type="caution">
    <text evidence="2">The sequence shown here is derived from an EMBL/GenBank/DDBJ whole genome shotgun (WGS) entry which is preliminary data.</text>
</comment>
<reference evidence="3" key="1">
    <citation type="journal article" date="2019" name="Int. J. Syst. Evol. Microbiol.">
        <title>The Global Catalogue of Microorganisms (GCM) 10K type strain sequencing project: providing services to taxonomists for standard genome sequencing and annotation.</title>
        <authorList>
            <consortium name="The Broad Institute Genomics Platform"/>
            <consortium name="The Broad Institute Genome Sequencing Center for Infectious Disease"/>
            <person name="Wu L."/>
            <person name="Ma J."/>
        </authorList>
    </citation>
    <scope>NUCLEOTIDE SEQUENCE [LARGE SCALE GENOMIC DNA]</scope>
    <source>
        <strain evidence="3">KCTC 42107</strain>
    </source>
</reference>
<feature type="signal peptide" evidence="1">
    <location>
        <begin position="1"/>
        <end position="18"/>
    </location>
</feature>
<evidence type="ECO:0000256" key="1">
    <source>
        <dbReference type="SAM" id="SignalP"/>
    </source>
</evidence>